<protein>
    <submittedName>
        <fullName evidence="1">Uncharacterized protein</fullName>
    </submittedName>
</protein>
<gene>
    <name evidence="1" type="ORF">ENM88_07335</name>
</gene>
<sequence length="279" mass="31002">MPARSAQILVAAVLMVGLLVMSALVATYQAHVLFLRARTVVARETVGAITADFNRALAAMLALATRTYFNHTRFAEFTSRFEEFGLEPGDLESAKRVARSYLEGWEAFVRAVYAEKGIQVEWVESVADVSHLLGRPAYVYDLMLLSWYSERAGSYACAVLKLNLTNAGLYGWKVVSLVGLTLFIDAFFSSNDTIRIRVLVDNGTYYGNLLARGWVEVYYQQGGQWVKANVKDMTYEGFGYYRITLESQLPSGAPYIVVASDERGILAVAQSVAPREQGR</sequence>
<name>A0A7J3X8V1_THEPE</name>
<dbReference type="EMBL" id="DRZM01000211">
    <property type="protein sequence ID" value="HHP05537.1"/>
    <property type="molecule type" value="Genomic_DNA"/>
</dbReference>
<evidence type="ECO:0000313" key="1">
    <source>
        <dbReference type="EMBL" id="HHP05537.1"/>
    </source>
</evidence>
<accession>A0A7J3X8V1</accession>
<organism evidence="1">
    <name type="scientific">Thermofilum pendens</name>
    <dbReference type="NCBI Taxonomy" id="2269"/>
    <lineage>
        <taxon>Archaea</taxon>
        <taxon>Thermoproteota</taxon>
        <taxon>Thermoprotei</taxon>
        <taxon>Thermofilales</taxon>
        <taxon>Thermofilaceae</taxon>
        <taxon>Thermofilum</taxon>
    </lineage>
</organism>
<comment type="caution">
    <text evidence="1">The sequence shown here is derived from an EMBL/GenBank/DDBJ whole genome shotgun (WGS) entry which is preliminary data.</text>
</comment>
<proteinExistence type="predicted"/>
<reference evidence="1" key="1">
    <citation type="journal article" date="2020" name="mSystems">
        <title>Genome- and Community-Level Interaction Insights into Carbon Utilization and Element Cycling Functions of Hydrothermarchaeota in Hydrothermal Sediment.</title>
        <authorList>
            <person name="Zhou Z."/>
            <person name="Liu Y."/>
            <person name="Xu W."/>
            <person name="Pan J."/>
            <person name="Luo Z.H."/>
            <person name="Li M."/>
        </authorList>
    </citation>
    <scope>NUCLEOTIDE SEQUENCE [LARGE SCALE GENOMIC DNA]</scope>
    <source>
        <strain evidence="1">SpSt-1125</strain>
    </source>
</reference>
<dbReference type="AlphaFoldDB" id="A0A7J3X8V1"/>